<dbReference type="InterPro" id="IPR045758">
    <property type="entry name" value="AdeT1/2"/>
</dbReference>
<reference evidence="2" key="1">
    <citation type="submission" date="2017-08" db="EMBL/GenBank/DDBJ databases">
        <title>Direct submision.</title>
        <authorList>
            <person name="Kim S.-J."/>
            <person name="Rhee S.-K."/>
        </authorList>
    </citation>
    <scope>NUCLEOTIDE SEQUENCE [LARGE SCALE GENOMIC DNA]</scope>
    <source>
        <strain evidence="2">GI5</strain>
    </source>
</reference>
<dbReference type="AlphaFoldDB" id="A0A2K9LJI2"/>
<dbReference type="EMBL" id="CP022684">
    <property type="protein sequence ID" value="AUM12387.1"/>
    <property type="molecule type" value="Genomic_DNA"/>
</dbReference>
<dbReference type="InterPro" id="IPR038404">
    <property type="entry name" value="TRAP_DctP_sf"/>
</dbReference>
<accession>A0A2K9LJI2</accession>
<dbReference type="Gene3D" id="3.40.190.170">
    <property type="entry name" value="Bacterial extracellular solute-binding protein, family 7"/>
    <property type="match status" value="1"/>
</dbReference>
<name>A0A2K9LJI2_9GAMM</name>
<keyword evidence="2" id="KW-1185">Reference proteome</keyword>
<proteinExistence type="predicted"/>
<evidence type="ECO:0000313" key="1">
    <source>
        <dbReference type="EMBL" id="AUM12387.1"/>
    </source>
</evidence>
<dbReference type="NCBIfam" id="NF037995">
    <property type="entry name" value="TRAP_S1"/>
    <property type="match status" value="1"/>
</dbReference>
<dbReference type="KEGG" id="kak:Kalk_08140"/>
<gene>
    <name evidence="1" type="ORF">Kalk_08140</name>
</gene>
<evidence type="ECO:0000313" key="2">
    <source>
        <dbReference type="Proteomes" id="UP000235116"/>
    </source>
</evidence>
<dbReference type="Proteomes" id="UP000235116">
    <property type="component" value="Chromosome"/>
</dbReference>
<sequence>MIRSFPMTPWILMTYFRDHEGIRMKITTIKKQLLRPLLAAALLGQSALCLAAGPAPITMCGFMLMGEGGPEHQLLLDYQTAALQWGVKIEIKSYMNEKIVAEELKSGVCDIANMTSMQARNFNKFTGTLDAPASMPTYEHLRTVLQTLAKPSAAKYMRDGEFEVVGVQPAGAVYIFSNDKNVRSLSDLAGKRMGVMDSMPEMRQLVVDMGMTPVSSSLTNLFQKFNNKAIDITGGPAVVYEMMELHKGLEPDGGILNEPILQGNMQFVARWNKLPEGYAQSSREHFIRNFDQSLEFIRTAEDNIPKDLWIPLQEDKRAEYNAQTRQLRLAFRDSNIYDAKMLTLLRKIRCKIDGTRAECTAPDAE</sequence>
<protein>
    <submittedName>
        <fullName evidence="1">Uncharacterized protein</fullName>
    </submittedName>
</protein>
<organism evidence="1 2">
    <name type="scientific">Ketobacter alkanivorans</name>
    <dbReference type="NCBI Taxonomy" id="1917421"/>
    <lineage>
        <taxon>Bacteria</taxon>
        <taxon>Pseudomonadati</taxon>
        <taxon>Pseudomonadota</taxon>
        <taxon>Gammaproteobacteria</taxon>
        <taxon>Pseudomonadales</taxon>
        <taxon>Ketobacteraceae</taxon>
        <taxon>Ketobacter</taxon>
    </lineage>
</organism>
<dbReference type="Pfam" id="PF19582">
    <property type="entry name" value="AdeT1_2"/>
    <property type="match status" value="1"/>
</dbReference>